<comment type="similarity">
    <text evidence="2">Belongs to the histidine acid phosphatase family.</text>
</comment>
<reference evidence="9" key="1">
    <citation type="submission" date="2025-08" db="UniProtKB">
        <authorList>
            <consortium name="RefSeq"/>
        </authorList>
    </citation>
    <scope>IDENTIFICATION</scope>
</reference>
<dbReference type="InterPro" id="IPR000560">
    <property type="entry name" value="His_Pase_clade-2"/>
</dbReference>
<evidence type="ECO:0000313" key="8">
    <source>
        <dbReference type="Proteomes" id="UP000695007"/>
    </source>
</evidence>
<evidence type="ECO:0000256" key="6">
    <source>
        <dbReference type="ARBA" id="ARBA00023157"/>
    </source>
</evidence>
<dbReference type="SUPFAM" id="SSF53254">
    <property type="entry name" value="Phosphoglycerate mutase-like"/>
    <property type="match status" value="1"/>
</dbReference>
<dbReference type="AlphaFoldDB" id="A0AAJ6YKM7"/>
<evidence type="ECO:0000256" key="5">
    <source>
        <dbReference type="ARBA" id="ARBA00022801"/>
    </source>
</evidence>
<dbReference type="EC" id="3.1.3.2" evidence="3"/>
<keyword evidence="7" id="KW-0325">Glycoprotein</keyword>
<dbReference type="Proteomes" id="UP000695007">
    <property type="component" value="Unplaced"/>
</dbReference>
<keyword evidence="8" id="KW-1185">Reference proteome</keyword>
<dbReference type="GeneID" id="105363750"/>
<dbReference type="CDD" id="cd07061">
    <property type="entry name" value="HP_HAP_like"/>
    <property type="match status" value="1"/>
</dbReference>
<dbReference type="PANTHER" id="PTHR11567">
    <property type="entry name" value="ACID PHOSPHATASE-RELATED"/>
    <property type="match status" value="1"/>
</dbReference>
<dbReference type="RefSeq" id="XP_011499820.1">
    <property type="nucleotide sequence ID" value="XM_011501518.1"/>
</dbReference>
<dbReference type="GO" id="GO:0003993">
    <property type="term" value="F:acid phosphatase activity"/>
    <property type="evidence" value="ECO:0007669"/>
    <property type="project" value="UniProtKB-EC"/>
</dbReference>
<organism evidence="8 9">
    <name type="scientific">Ceratosolen solmsi marchali</name>
    <dbReference type="NCBI Taxonomy" id="326594"/>
    <lineage>
        <taxon>Eukaryota</taxon>
        <taxon>Metazoa</taxon>
        <taxon>Ecdysozoa</taxon>
        <taxon>Arthropoda</taxon>
        <taxon>Hexapoda</taxon>
        <taxon>Insecta</taxon>
        <taxon>Pterygota</taxon>
        <taxon>Neoptera</taxon>
        <taxon>Endopterygota</taxon>
        <taxon>Hymenoptera</taxon>
        <taxon>Apocrita</taxon>
        <taxon>Proctotrupomorpha</taxon>
        <taxon>Chalcidoidea</taxon>
        <taxon>Agaonidae</taxon>
        <taxon>Agaoninae</taxon>
        <taxon>Ceratosolen</taxon>
    </lineage>
</organism>
<keyword evidence="5" id="KW-0378">Hydrolase</keyword>
<accession>A0AAJ6YKM7</accession>
<gene>
    <name evidence="9" type="primary">LOC105363750</name>
</gene>
<comment type="catalytic activity">
    <reaction evidence="1">
        <text>a phosphate monoester + H2O = an alcohol + phosphate</text>
        <dbReference type="Rhea" id="RHEA:15017"/>
        <dbReference type="ChEBI" id="CHEBI:15377"/>
        <dbReference type="ChEBI" id="CHEBI:30879"/>
        <dbReference type="ChEBI" id="CHEBI:43474"/>
        <dbReference type="ChEBI" id="CHEBI:67140"/>
        <dbReference type="EC" id="3.1.3.2"/>
    </reaction>
</comment>
<sequence length="363" mass="41480">MAVPNGFNLELIQVLFRHGARSCSKTEATRMSAEHIDQSFQEAVGDAQLTNYGKSQAYGLGCALRDRYAGFLGAGYRPEDVYARSSDYDRTKMSLQLVLAGLYPPIGHQIWNSELNWMPIPYDYKPIMEDILLVPFFNKRYQQHLSEAFNSATVQEKLKKIQELSNLLFESGIITEKKSISLINALVIFNVSYIYKAQNATLPRWCSQNIYDVLKGVYSDYLDIMSMTLEEKKSSGGILIKEFLENFDADDQKTNKKKMYLYSGHDFTLASFINAHTLQYSEYPKFSSAVILEKLRDTQNKLYVRILIYNGKEFTTLKLWNHGDLCTINEYLKAVKNVIPTDDDIDSMINAGTADFLNVLLNK</sequence>
<evidence type="ECO:0000313" key="9">
    <source>
        <dbReference type="RefSeq" id="XP_011499820.1"/>
    </source>
</evidence>
<dbReference type="KEGG" id="csol:105363750"/>
<keyword evidence="4" id="KW-0732">Signal</keyword>
<dbReference type="InterPro" id="IPR029033">
    <property type="entry name" value="His_PPase_superfam"/>
</dbReference>
<evidence type="ECO:0000256" key="3">
    <source>
        <dbReference type="ARBA" id="ARBA00012646"/>
    </source>
</evidence>
<dbReference type="Gene3D" id="3.40.50.1240">
    <property type="entry name" value="Phosphoglycerate mutase-like"/>
    <property type="match status" value="1"/>
</dbReference>
<keyword evidence="6" id="KW-1015">Disulfide bond</keyword>
<name>A0AAJ6YKM7_9HYME</name>
<proteinExistence type="inferred from homology"/>
<dbReference type="PANTHER" id="PTHR11567:SF211">
    <property type="entry name" value="PROSTATIC ACID PHOSPHATASE"/>
    <property type="match status" value="1"/>
</dbReference>
<evidence type="ECO:0000256" key="4">
    <source>
        <dbReference type="ARBA" id="ARBA00022729"/>
    </source>
</evidence>
<protein>
    <recommendedName>
        <fullName evidence="3">acid phosphatase</fullName>
        <ecNumber evidence="3">3.1.3.2</ecNumber>
    </recommendedName>
</protein>
<evidence type="ECO:0000256" key="7">
    <source>
        <dbReference type="ARBA" id="ARBA00023180"/>
    </source>
</evidence>
<evidence type="ECO:0000256" key="1">
    <source>
        <dbReference type="ARBA" id="ARBA00000032"/>
    </source>
</evidence>
<dbReference type="InterPro" id="IPR050645">
    <property type="entry name" value="Histidine_acid_phosphatase"/>
</dbReference>
<dbReference type="Pfam" id="PF00328">
    <property type="entry name" value="His_Phos_2"/>
    <property type="match status" value="1"/>
</dbReference>
<evidence type="ECO:0000256" key="2">
    <source>
        <dbReference type="ARBA" id="ARBA00005375"/>
    </source>
</evidence>